<sequence length="1755" mass="193710">MHCLDGESRADSFSYPHSFNDRAAMEQQYMYQDLNTWTAHEDPPFHEFGVEQMELQVEACFSDFDMYPCAQGSHLQLQASPTQCCADIFGTSAGLGQEPVAGTEAQVSFDSLPDYQDPSAAHLACGSLQPSVPVISTQAGDRSDQVPIGRGPRENQRTRTLRNMSNRMGFIVADPSASASPEKVPRKRGRPPKVRPEGAEAAAPATPTPAPKKRGRPPKKKPAAAEVEPSEPQAVETAAQPAAEPIEVDEQQREAIPVAEVIEAVQEASPSHAVPVTSERAATPKTQATTSAARATPAPATEATATPEPMSPTTARIRRSTRVRKPRVRDDELETLPISSTPTPSPRKARQREPSPAQEDAAMDVDLEALSATDQAASSEIVGPIGVSGDMEMTVPSARDVHVESGAKQTSGPVESAPVEIYTTPQAQASGSENAILTVEAGDTHTSEVGQQKRGEPDTPSVQLYAKRAKTSGPSSGYRARVNISQSRREKEVMRIIEEAGGIINVGTKEIFEAHAALVDSLIKAGEPTSTIAGSRIDKRTLESTLRELESQGKIKLVSTSVQNPAGVSRLVKVGYLADLSPEVLKSFLVELSRTQIPVAQPVVKTLDEPLEYGGSKTQKISRPAASVILLGPESGSQNDSQKAAKLLQSDDKTIQASLLTEPNTVMQLYGFICGKIARARALHLHTVGLFEAPNGSANLVSKEQRILHLSYYMQDIPVAVHCAVISCRAQNDGLVNLLRTPEGRQMPVGQLPASIADDLEVTRSRSRTRLMDLLDTLYQLGLIVPLQASQSQVPFLTCSPNDDHPTAFESTTYDGSATLLVPQYWHFKGDAPIHLWALSDQDPPFWKSVSVQDVTAASVFWEDLMRASIDPSFAKETVTSTEVTGTQYIRVEASRSLAKLLRRLTQWNSTYNFSWFQKQYLRQQQDSITANTPLQAEDSDARLEKIAEVVSAPKDEVRQFFESERTKLLRVIEKRHVRQKRDRTEEKAKRTADEKATLAQKAAAAQAQREKSWEEILYRVHPEPIKGSLATRIRQLRNRYMQTVGTTAHKWEAEIASVVEEAKRIPAKRATGSSKPPPFAHTPAQRQQVPLPPTLQSHDKPVEDLIVLQGSPLANRPAKKESKKKGKEKDTVPEAQEAEGSTRRRHRFQWNKDFDELARDAAVIIRARCRDAKRLDWGALERVFPAVPRNSVRQRISSLRDQPGAEAYFKRMEDRWYELWKRHLGAPELPDEDPTSPVNFDVIAHIKFLRNHVDKNALRVGFLQEELPITAALPSTADALCNKWDVVEKSLTSTMWDFMWNGTAEEGREKQFVQQAFLTCGNEIPLTKKYPSESIYVADAALKMTLGTPNEVYDPEGGSRVLVSVGEDPVRAAMSDLLERGAVSKVVRDPKKLKPGRLLKISEVNQNALGGPIREDLYQDAAALEDALSQPEGDWHDWPYTASDGDTAALIELVSANKIELKVDTTHPRAARANLDWNSKKTDDDDIETTIAVRLKYNSSRTPQSPVIIDVPVATSADDVAGSVDVHNSVNILGHKASCRRSSLSLVDCVTCLSRAKIETQASIQDEKQLAMYNRLTSILEAAGPTGVTKGELLASFAAAERKALATIISHMVGADVPLALWLGYHETVLVSSYHVALWSVVVAENNTHCTRILPRRWLDIDGRNMSEVWDAARRAVIGIVLFHPGISQAELRWRLRTIYDRQEVEEILAYLAEQAYLQRHTEDSYPFRSSPASNDEETKIFWMIGTRKDWYTV</sequence>
<organism evidence="1 2">
    <name type="scientific">Phlebia brevispora</name>
    <dbReference type="NCBI Taxonomy" id="194682"/>
    <lineage>
        <taxon>Eukaryota</taxon>
        <taxon>Fungi</taxon>
        <taxon>Dikarya</taxon>
        <taxon>Basidiomycota</taxon>
        <taxon>Agaricomycotina</taxon>
        <taxon>Agaricomycetes</taxon>
        <taxon>Polyporales</taxon>
        <taxon>Meruliaceae</taxon>
        <taxon>Phlebia</taxon>
    </lineage>
</organism>
<protein>
    <submittedName>
        <fullName evidence="1">Uncharacterized protein</fullName>
    </submittedName>
</protein>
<gene>
    <name evidence="1" type="ORF">NM688_g245</name>
</gene>
<name>A0ACC1TF13_9APHY</name>
<dbReference type="Proteomes" id="UP001148662">
    <property type="component" value="Unassembled WGS sequence"/>
</dbReference>
<dbReference type="EMBL" id="JANHOG010000017">
    <property type="protein sequence ID" value="KAJ3559601.1"/>
    <property type="molecule type" value="Genomic_DNA"/>
</dbReference>
<comment type="caution">
    <text evidence="1">The sequence shown here is derived from an EMBL/GenBank/DDBJ whole genome shotgun (WGS) entry which is preliminary data.</text>
</comment>
<keyword evidence="2" id="KW-1185">Reference proteome</keyword>
<evidence type="ECO:0000313" key="2">
    <source>
        <dbReference type="Proteomes" id="UP001148662"/>
    </source>
</evidence>
<accession>A0ACC1TF13</accession>
<proteinExistence type="predicted"/>
<reference evidence="1" key="1">
    <citation type="submission" date="2022-07" db="EMBL/GenBank/DDBJ databases">
        <title>Genome Sequence of Phlebia brevispora.</title>
        <authorList>
            <person name="Buettner E."/>
        </authorList>
    </citation>
    <scope>NUCLEOTIDE SEQUENCE</scope>
    <source>
        <strain evidence="1">MPL23</strain>
    </source>
</reference>
<evidence type="ECO:0000313" key="1">
    <source>
        <dbReference type="EMBL" id="KAJ3559601.1"/>
    </source>
</evidence>